<dbReference type="Pfam" id="PF07883">
    <property type="entry name" value="Cupin_2"/>
    <property type="match status" value="1"/>
</dbReference>
<dbReference type="SUPFAM" id="SSF51182">
    <property type="entry name" value="RmlC-like cupins"/>
    <property type="match status" value="1"/>
</dbReference>
<proteinExistence type="predicted"/>
<comment type="caution">
    <text evidence="2">The sequence shown here is derived from an EMBL/GenBank/DDBJ whole genome shotgun (WGS) entry which is preliminary data.</text>
</comment>
<dbReference type="InterPro" id="IPR011051">
    <property type="entry name" value="RmlC_Cupin_sf"/>
</dbReference>
<accession>A0ABW1ZSG6</accession>
<reference evidence="3" key="1">
    <citation type="journal article" date="2019" name="Int. J. Syst. Evol. Microbiol.">
        <title>The Global Catalogue of Microorganisms (GCM) 10K type strain sequencing project: providing services to taxonomists for standard genome sequencing and annotation.</title>
        <authorList>
            <consortium name="The Broad Institute Genomics Platform"/>
            <consortium name="The Broad Institute Genome Sequencing Center for Infectious Disease"/>
            <person name="Wu L."/>
            <person name="Ma J."/>
        </authorList>
    </citation>
    <scope>NUCLEOTIDE SEQUENCE [LARGE SCALE GENOMIC DNA]</scope>
    <source>
        <strain evidence="3">CCUG 63830</strain>
    </source>
</reference>
<protein>
    <submittedName>
        <fullName evidence="2">Cupin domain-containing protein</fullName>
    </submittedName>
</protein>
<gene>
    <name evidence="2" type="ORF">ACFP90_26005</name>
</gene>
<feature type="domain" description="Cupin type-2" evidence="1">
    <location>
        <begin position="23"/>
        <end position="75"/>
    </location>
</feature>
<evidence type="ECO:0000313" key="2">
    <source>
        <dbReference type="EMBL" id="MFC6663478.1"/>
    </source>
</evidence>
<dbReference type="Gene3D" id="2.60.120.10">
    <property type="entry name" value="Jelly Rolls"/>
    <property type="match status" value="1"/>
</dbReference>
<evidence type="ECO:0000313" key="3">
    <source>
        <dbReference type="Proteomes" id="UP001596317"/>
    </source>
</evidence>
<dbReference type="InterPro" id="IPR013096">
    <property type="entry name" value="Cupin_2"/>
</dbReference>
<dbReference type="EMBL" id="JBHSWB010000003">
    <property type="protein sequence ID" value="MFC6663478.1"/>
    <property type="molecule type" value="Genomic_DNA"/>
</dbReference>
<dbReference type="RefSeq" id="WP_224607456.1">
    <property type="nucleotide sequence ID" value="NZ_JAIQXV010000006.1"/>
</dbReference>
<organism evidence="2 3">
    <name type="scientific">Deinococcus multiflagellatus</name>
    <dbReference type="NCBI Taxonomy" id="1656887"/>
    <lineage>
        <taxon>Bacteria</taxon>
        <taxon>Thermotogati</taxon>
        <taxon>Deinococcota</taxon>
        <taxon>Deinococci</taxon>
        <taxon>Deinococcales</taxon>
        <taxon>Deinococcaceae</taxon>
        <taxon>Deinococcus</taxon>
    </lineage>
</organism>
<dbReference type="InterPro" id="IPR014710">
    <property type="entry name" value="RmlC-like_jellyroll"/>
</dbReference>
<name>A0ABW1ZSG6_9DEIO</name>
<dbReference type="Proteomes" id="UP001596317">
    <property type="component" value="Unassembled WGS sequence"/>
</dbReference>
<keyword evidence="3" id="KW-1185">Reference proteome</keyword>
<evidence type="ECO:0000259" key="1">
    <source>
        <dbReference type="Pfam" id="PF07883"/>
    </source>
</evidence>
<sequence>MLEQLSTPGPLLRTPGVRVLLRALPPGGEIPAHAHPGHEVLVTALSGELTLCTPGTTLTLNPGELARLDDTTPLALRAGPAGATFSVTLTRRDAPPTP</sequence>